<dbReference type="STRING" id="309799.DICTH_1172"/>
<sequence length="207" mass="24531">MMKKVLAILGDYYHPEEKIRETLDFILRDIYQVEYVSHENFLESLRRNPYLVIIGRENKLNPQGENSPVWMSDGIENVLVDYVINGGKLFVLHSGLASYNVNGKYVRELTRGYFKYHPERKIVKYYGKYPEKDEEICFEIFDEHYFVEVDKENTNIFLYSSSSDGESIAGWYHNYGKGKVLCFTPAHNEALEDEKLRRFLRDLILWM</sequence>
<evidence type="ECO:0000313" key="3">
    <source>
        <dbReference type="Proteomes" id="UP000001733"/>
    </source>
</evidence>
<dbReference type="InterPro" id="IPR029062">
    <property type="entry name" value="Class_I_gatase-like"/>
</dbReference>
<dbReference type="HOGENOM" id="CLU_105364_0_0_0"/>
<accession>B5YEP8</accession>
<dbReference type="Pfam" id="PF06283">
    <property type="entry name" value="ThuA"/>
    <property type="match status" value="1"/>
</dbReference>
<proteinExistence type="predicted"/>
<keyword evidence="3" id="KW-1185">Reference proteome</keyword>
<feature type="domain" description="ThuA-like" evidence="1">
    <location>
        <begin position="69"/>
        <end position="206"/>
    </location>
</feature>
<dbReference type="EMBL" id="CP001146">
    <property type="protein sequence ID" value="ACI19879.1"/>
    <property type="molecule type" value="Genomic_DNA"/>
</dbReference>
<dbReference type="InterPro" id="IPR029010">
    <property type="entry name" value="ThuA-like"/>
</dbReference>
<organism evidence="2 3">
    <name type="scientific">Dictyoglomus thermophilum (strain ATCC 35947 / DSM 3960 / H-6-12)</name>
    <dbReference type="NCBI Taxonomy" id="309799"/>
    <lineage>
        <taxon>Bacteria</taxon>
        <taxon>Pseudomonadati</taxon>
        <taxon>Dictyoglomota</taxon>
        <taxon>Dictyoglomia</taxon>
        <taxon>Dictyoglomales</taxon>
        <taxon>Dictyoglomaceae</taxon>
        <taxon>Dictyoglomus</taxon>
    </lineage>
</organism>
<name>B5YEP8_DICT6</name>
<evidence type="ECO:0000313" key="2">
    <source>
        <dbReference type="EMBL" id="ACI19879.1"/>
    </source>
</evidence>
<protein>
    <recommendedName>
        <fullName evidence="1">ThuA-like domain-containing protein</fullName>
    </recommendedName>
</protein>
<dbReference type="KEGG" id="dth:DICTH_1172"/>
<dbReference type="Gene3D" id="3.40.50.880">
    <property type="match status" value="1"/>
</dbReference>
<dbReference type="SUPFAM" id="SSF52317">
    <property type="entry name" value="Class I glutamine amidotransferase-like"/>
    <property type="match status" value="1"/>
</dbReference>
<dbReference type="AlphaFoldDB" id="B5YEP8"/>
<evidence type="ECO:0000259" key="1">
    <source>
        <dbReference type="Pfam" id="PF06283"/>
    </source>
</evidence>
<gene>
    <name evidence="2" type="ordered locus">DICTH_1172</name>
</gene>
<dbReference type="eggNOG" id="COG3828">
    <property type="taxonomic scope" value="Bacteria"/>
</dbReference>
<dbReference type="PaxDb" id="309799-DICTH_1172"/>
<dbReference type="Proteomes" id="UP000001733">
    <property type="component" value="Chromosome"/>
</dbReference>
<reference evidence="2 3" key="1">
    <citation type="journal article" date="2014" name="Genome Announc.">
        <title>Complete Genome Sequence of the Extreme Thermophile Dictyoglomus thermophilum H-6-12.</title>
        <authorList>
            <person name="Coil D.A."/>
            <person name="Badger J.H."/>
            <person name="Forberger H.C."/>
            <person name="Riggs F."/>
            <person name="Madupu R."/>
            <person name="Fedorova N."/>
            <person name="Ward N."/>
            <person name="Robb F.T."/>
            <person name="Eisen J.A."/>
        </authorList>
    </citation>
    <scope>NUCLEOTIDE SEQUENCE [LARGE SCALE GENOMIC DNA]</scope>
    <source>
        <strain evidence="3">ATCC 35947 / DSM 3960 / H-6-12</strain>
    </source>
</reference>
<dbReference type="RefSeq" id="WP_012548511.1">
    <property type="nucleotide sequence ID" value="NC_011297.1"/>
</dbReference>